<dbReference type="Ensembl" id="ENSMPUT00000016941.1">
    <property type="protein sequence ID" value="ENSMPUP00000016692.1"/>
    <property type="gene ID" value="ENSMPUG00000016797.1"/>
</dbReference>
<feature type="region of interest" description="Disordered" evidence="1">
    <location>
        <begin position="233"/>
        <end position="280"/>
    </location>
</feature>
<dbReference type="EMBL" id="AEYP01025940">
    <property type="status" value="NOT_ANNOTATED_CDS"/>
    <property type="molecule type" value="Genomic_DNA"/>
</dbReference>
<name>M3YZD2_MUSPF</name>
<organism evidence="2">
    <name type="scientific">Mustela putorius furo</name>
    <name type="common">European domestic ferret</name>
    <name type="synonym">Mustela furo</name>
    <dbReference type="NCBI Taxonomy" id="9669"/>
    <lineage>
        <taxon>Eukaryota</taxon>
        <taxon>Metazoa</taxon>
        <taxon>Chordata</taxon>
        <taxon>Craniata</taxon>
        <taxon>Vertebrata</taxon>
        <taxon>Euteleostomi</taxon>
        <taxon>Mammalia</taxon>
        <taxon>Eutheria</taxon>
        <taxon>Laurasiatheria</taxon>
        <taxon>Carnivora</taxon>
        <taxon>Caniformia</taxon>
        <taxon>Musteloidea</taxon>
        <taxon>Mustelidae</taxon>
        <taxon>Mustelinae</taxon>
        <taxon>Mustela</taxon>
    </lineage>
</organism>
<feature type="region of interest" description="Disordered" evidence="1">
    <location>
        <begin position="179"/>
        <end position="207"/>
    </location>
</feature>
<accession>M3YZD2</accession>
<feature type="compositionally biased region" description="Low complexity" evidence="1">
    <location>
        <begin position="247"/>
        <end position="266"/>
    </location>
</feature>
<evidence type="ECO:0000256" key="1">
    <source>
        <dbReference type="SAM" id="MobiDB-lite"/>
    </source>
</evidence>
<proteinExistence type="predicted"/>
<dbReference type="EMBL" id="AEYP01025941">
    <property type="status" value="NOT_ANNOTATED_CDS"/>
    <property type="molecule type" value="Genomic_DNA"/>
</dbReference>
<dbReference type="AlphaFoldDB" id="M3YZD2"/>
<dbReference type="EMBL" id="AEYP01025942">
    <property type="status" value="NOT_ANNOTATED_CDS"/>
    <property type="molecule type" value="Genomic_DNA"/>
</dbReference>
<sequence length="340" mass="36372">MSTHARARAHTHTHGAVAPSSHSVTWLSWVSRRPLWSSGSRHPHQTLFTCREHEQHRKVFLLGKLKQPAYLSLWFLGILLRNLLAGRKEKGSKTWSLQGPHDACPAGMRIRGTGHGLLGRGQGRPGRECEESRTVTHLLDPGVHRGQRVLGKPKHSSSVTPGVTWGLPPSIAWQALQPLSGWSPRGEPTGPLPQLPTREEAPSLGPPSGCPFLPGLFPSPRNCVFSCRELTGQQVPGASPGPGGRACGRAPSRRSSAPSPAELRASVNSANRASLPPLARSRPAGAARRFCALGMAEGGGVSASEWISERVGLLRMSVVESSRAPFLRSGGESELDSLEG</sequence>
<reference evidence="2" key="1">
    <citation type="submission" date="2024-06" db="UniProtKB">
        <authorList>
            <consortium name="Ensembl"/>
        </authorList>
    </citation>
    <scope>IDENTIFICATION</scope>
</reference>
<dbReference type="HOGENOM" id="CLU_816268_0_0_1"/>
<dbReference type="EMBL" id="AEYP01025943">
    <property type="status" value="NOT_ANNOTATED_CDS"/>
    <property type="molecule type" value="Genomic_DNA"/>
</dbReference>
<dbReference type="InParanoid" id="M3YZD2"/>
<evidence type="ECO:0000313" key="2">
    <source>
        <dbReference type="Ensembl" id="ENSMPUP00000016692.1"/>
    </source>
</evidence>
<protein>
    <submittedName>
        <fullName evidence="2">Uncharacterized protein</fullName>
    </submittedName>
</protein>